<evidence type="ECO:0000313" key="2">
    <source>
        <dbReference type="EMBL" id="CAD8069939.1"/>
    </source>
</evidence>
<feature type="compositionally biased region" description="Polar residues" evidence="1">
    <location>
        <begin position="334"/>
        <end position="355"/>
    </location>
</feature>
<proteinExistence type="predicted"/>
<comment type="caution">
    <text evidence="2">The sequence shown here is derived from an EMBL/GenBank/DDBJ whole genome shotgun (WGS) entry which is preliminary data.</text>
</comment>
<protein>
    <submittedName>
        <fullName evidence="2">Uncharacterized protein</fullName>
    </submittedName>
</protein>
<dbReference type="OrthoDB" id="308919at2759"/>
<feature type="compositionally biased region" description="Low complexity" evidence="1">
    <location>
        <begin position="319"/>
        <end position="333"/>
    </location>
</feature>
<feature type="compositionally biased region" description="Polar residues" evidence="1">
    <location>
        <begin position="368"/>
        <end position="418"/>
    </location>
</feature>
<reference evidence="2" key="1">
    <citation type="submission" date="2021-01" db="EMBL/GenBank/DDBJ databases">
        <authorList>
            <consortium name="Genoscope - CEA"/>
            <person name="William W."/>
        </authorList>
    </citation>
    <scope>NUCLEOTIDE SEQUENCE</scope>
</reference>
<feature type="region of interest" description="Disordered" evidence="1">
    <location>
        <begin position="244"/>
        <end position="302"/>
    </location>
</feature>
<dbReference type="Proteomes" id="UP000692954">
    <property type="component" value="Unassembled WGS sequence"/>
</dbReference>
<feature type="compositionally biased region" description="Pro residues" evidence="1">
    <location>
        <begin position="583"/>
        <end position="597"/>
    </location>
</feature>
<sequence length="715" mass="83702">MYNFGPLSQMVLDEAIKKEIFEQEQVQRKEQQLADLYRYATHYHSHHPQIYHQAQSLINELIYHFRDWKIYRFLIELTQKLSTKSEMIQSTNGMVQNLKPHLGNQLACLVYAANNINNFGKLIQLRDIILSYFQTTFLTPTFEVNLYLINLFNMQFVRDIYLTQFNQKHQIHLINYGHNYTPNCQPLVFTLQDDDIYTQVSQQSSQIVYSQYGVQQQSLNPYSSYQNQQLNMTDSQFQQYQSQQNPYQQLQSSTNQQYQYQNQSNPYQQQQNQINPQYQQYQNQSTSQYQQYQNQSNPYQQQQYPQQQIIYNNQNIYVQSQNPYPNIPQPQNQGYSNSQQPITNPYNTSSQQQIGNQTNYTQSNNNQLPNQGQISGLQPQQSVNQGQPDYKPQTSALASGQQNSSYPPYSNQIASFPPTQGYQYNLQNNNENKVEQQQQQANPYQMATSYGTQNLSDDPKKEQVSQSNSYNQYQSNYQYSSSSQNVQYETFEQKQQAVPQIQQSFSQVSDQSQGFNQINTSLNNQNTQQQLNQNNPNYSNFIQDQQQLQTISISQNNNPNQQNNYQNPSNQIQSFSEQQAKPSLPPPPPPPPPPPQVQAPKDVKNQKKIDEQNLVAINQGSFNDQQIQQNNLPQENSNSLFEELFLNENLKNFQLIDSKGCPQIDQKVQYKKDRQMKGFRNHDEQALFILKCYYDGKYAQNKIDRTEEVKQLVNF</sequence>
<organism evidence="2 3">
    <name type="scientific">Paramecium sonneborni</name>
    <dbReference type="NCBI Taxonomy" id="65129"/>
    <lineage>
        <taxon>Eukaryota</taxon>
        <taxon>Sar</taxon>
        <taxon>Alveolata</taxon>
        <taxon>Ciliophora</taxon>
        <taxon>Intramacronucleata</taxon>
        <taxon>Oligohymenophorea</taxon>
        <taxon>Peniculida</taxon>
        <taxon>Parameciidae</taxon>
        <taxon>Paramecium</taxon>
    </lineage>
</organism>
<dbReference type="EMBL" id="CAJJDN010000026">
    <property type="protein sequence ID" value="CAD8069939.1"/>
    <property type="molecule type" value="Genomic_DNA"/>
</dbReference>
<accession>A0A8S1LSE2</accession>
<keyword evidence="3" id="KW-1185">Reference proteome</keyword>
<dbReference type="AlphaFoldDB" id="A0A8S1LSE2"/>
<gene>
    <name evidence="2" type="ORF">PSON_ATCC_30995.1.T0260110</name>
</gene>
<evidence type="ECO:0000256" key="1">
    <source>
        <dbReference type="SAM" id="MobiDB-lite"/>
    </source>
</evidence>
<feature type="compositionally biased region" description="Low complexity" evidence="1">
    <location>
        <begin position="356"/>
        <end position="367"/>
    </location>
</feature>
<feature type="region of interest" description="Disordered" evidence="1">
    <location>
        <begin position="449"/>
        <end position="469"/>
    </location>
</feature>
<evidence type="ECO:0000313" key="3">
    <source>
        <dbReference type="Proteomes" id="UP000692954"/>
    </source>
</evidence>
<feature type="region of interest" description="Disordered" evidence="1">
    <location>
        <begin position="574"/>
        <end position="604"/>
    </location>
</feature>
<feature type="region of interest" description="Disordered" evidence="1">
    <location>
        <begin position="319"/>
        <end position="425"/>
    </location>
</feature>
<name>A0A8S1LSE2_9CILI</name>